<name>A0A8J6NXA4_9GAMM</name>
<dbReference type="EMBL" id="JACNFK010000028">
    <property type="protein sequence ID" value="MBC8519836.1"/>
    <property type="molecule type" value="Genomic_DNA"/>
</dbReference>
<reference evidence="10 11" key="1">
    <citation type="submission" date="2020-08" db="EMBL/GenBank/DDBJ databases">
        <title>Bridging the membrane lipid divide: bacteria of the FCB group superphylum have the potential to synthesize archaeal ether lipids.</title>
        <authorList>
            <person name="Villanueva L."/>
            <person name="Von Meijenfeldt F.A.B."/>
            <person name="Westbye A.B."/>
            <person name="Yadav S."/>
            <person name="Hopmans E.C."/>
            <person name="Dutilh B.E."/>
            <person name="Sinninghe Damste J.S."/>
        </authorList>
    </citation>
    <scope>NUCLEOTIDE SEQUENCE [LARGE SCALE GENOMIC DNA]</scope>
    <source>
        <strain evidence="10">NIOZ-UU100</strain>
    </source>
</reference>
<feature type="chain" id="PRO_5035338041" description="Thiol:disulfide interchange protein" evidence="7">
    <location>
        <begin position="25"/>
        <end position="242"/>
    </location>
</feature>
<dbReference type="Pfam" id="PF13098">
    <property type="entry name" value="Thioredoxin_2"/>
    <property type="match status" value="1"/>
</dbReference>
<dbReference type="Pfam" id="PF10411">
    <property type="entry name" value="DsbC_N"/>
    <property type="match status" value="1"/>
</dbReference>
<feature type="signal peptide" evidence="7">
    <location>
        <begin position="1"/>
        <end position="24"/>
    </location>
</feature>
<dbReference type="CDD" id="cd03020">
    <property type="entry name" value="DsbA_DsbC_DsbG"/>
    <property type="match status" value="1"/>
</dbReference>
<dbReference type="Gene3D" id="3.40.30.10">
    <property type="entry name" value="Glutaredoxin"/>
    <property type="match status" value="1"/>
</dbReference>
<accession>A0A8J6NXA4</accession>
<proteinExistence type="inferred from homology"/>
<dbReference type="InterPro" id="IPR009094">
    <property type="entry name" value="DiS-bond_isomerase_DsbC/G_N_sf"/>
</dbReference>
<dbReference type="AlphaFoldDB" id="A0A8J6NXA4"/>
<dbReference type="InterPro" id="IPR051470">
    <property type="entry name" value="Thiol:disulfide_interchange"/>
</dbReference>
<dbReference type="InterPro" id="IPR018950">
    <property type="entry name" value="DiS-bond_isomerase_DsbC/G_N"/>
</dbReference>
<dbReference type="SUPFAM" id="SSF52833">
    <property type="entry name" value="Thioredoxin-like"/>
    <property type="match status" value="1"/>
</dbReference>
<organism evidence="10 11">
    <name type="scientific">Candidatus Thiopontia autotrophica</name>
    <dbReference type="NCBI Taxonomy" id="2841688"/>
    <lineage>
        <taxon>Bacteria</taxon>
        <taxon>Pseudomonadati</taxon>
        <taxon>Pseudomonadota</taxon>
        <taxon>Gammaproteobacteria</taxon>
        <taxon>Candidatus Thiopontia</taxon>
    </lineage>
</organism>
<gene>
    <name evidence="10" type="ORF">H8D24_05465</name>
</gene>
<evidence type="ECO:0000256" key="3">
    <source>
        <dbReference type="ARBA" id="ARBA00022729"/>
    </source>
</evidence>
<dbReference type="InterPro" id="IPR036249">
    <property type="entry name" value="Thioredoxin-like_sf"/>
</dbReference>
<evidence type="ECO:0000256" key="4">
    <source>
        <dbReference type="ARBA" id="ARBA00022764"/>
    </source>
</evidence>
<comment type="subcellular location">
    <subcellularLocation>
        <location evidence="1 7">Periplasm</location>
    </subcellularLocation>
</comment>
<evidence type="ECO:0000313" key="11">
    <source>
        <dbReference type="Proteomes" id="UP000654401"/>
    </source>
</evidence>
<keyword evidence="6 7" id="KW-0676">Redox-active center</keyword>
<dbReference type="GO" id="GO:0042597">
    <property type="term" value="C:periplasmic space"/>
    <property type="evidence" value="ECO:0007669"/>
    <property type="project" value="UniProtKB-SubCell"/>
</dbReference>
<dbReference type="SUPFAM" id="SSF54423">
    <property type="entry name" value="DsbC/DsbG N-terminal domain-like"/>
    <property type="match status" value="1"/>
</dbReference>
<comment type="function">
    <text evidence="7">Required for disulfide bond formation in some periplasmic proteins. Acts by transferring its disulfide bond to other proteins and is reduced in the process.</text>
</comment>
<feature type="domain" description="Thioredoxin-like fold" evidence="9">
    <location>
        <begin position="118"/>
        <end position="239"/>
    </location>
</feature>
<dbReference type="InterPro" id="IPR012336">
    <property type="entry name" value="Thioredoxin-like_fold"/>
</dbReference>
<dbReference type="PANTHER" id="PTHR35272:SF3">
    <property type="entry name" value="THIOL:DISULFIDE INTERCHANGE PROTEIN DSBC"/>
    <property type="match status" value="1"/>
</dbReference>
<dbReference type="InterPro" id="IPR033954">
    <property type="entry name" value="DiS-bond_Isoase_DsbC/G"/>
</dbReference>
<keyword evidence="5" id="KW-1015">Disulfide bond</keyword>
<evidence type="ECO:0000259" key="8">
    <source>
        <dbReference type="Pfam" id="PF10411"/>
    </source>
</evidence>
<dbReference type="Proteomes" id="UP000654401">
    <property type="component" value="Unassembled WGS sequence"/>
</dbReference>
<dbReference type="PANTHER" id="PTHR35272">
    <property type="entry name" value="THIOL:DISULFIDE INTERCHANGE PROTEIN DSBC-RELATED"/>
    <property type="match status" value="1"/>
</dbReference>
<comment type="similarity">
    <text evidence="2 7">Belongs to the thioredoxin family. DsbC subfamily.</text>
</comment>
<protein>
    <recommendedName>
        <fullName evidence="7">Thiol:disulfide interchange protein</fullName>
    </recommendedName>
</protein>
<sequence>MKNNTYIKIAAAFFAIISFTLSWAEAAGDIPHAVTDRLQKIIPGTAPSEVRAAPVSGLFEARYGTTILYLSADGRYLIDGEMLDLESRTNLTDERIASARVEILNGLDESEMVVYAPKESKRTLTIFTDIDCPYCVRLHEEREELMDAGIKLRYLLYPRAGFNSSSYQKAVTVWCSEDRAAALTAAKSGEKLDKKSCENPVMSQMRLATSFGLQGTPHIVVDDGEVISGYMPAKKLIEKLGL</sequence>
<evidence type="ECO:0000259" key="9">
    <source>
        <dbReference type="Pfam" id="PF13098"/>
    </source>
</evidence>
<evidence type="ECO:0000256" key="1">
    <source>
        <dbReference type="ARBA" id="ARBA00004418"/>
    </source>
</evidence>
<evidence type="ECO:0000256" key="2">
    <source>
        <dbReference type="ARBA" id="ARBA00009813"/>
    </source>
</evidence>
<dbReference type="Gene3D" id="3.10.450.70">
    <property type="entry name" value="Disulphide bond isomerase, DsbC/G, N-terminal"/>
    <property type="match status" value="1"/>
</dbReference>
<keyword evidence="4 7" id="KW-0574">Periplasm</keyword>
<evidence type="ECO:0000256" key="7">
    <source>
        <dbReference type="RuleBase" id="RU364038"/>
    </source>
</evidence>
<evidence type="ECO:0000256" key="5">
    <source>
        <dbReference type="ARBA" id="ARBA00023157"/>
    </source>
</evidence>
<evidence type="ECO:0000313" key="10">
    <source>
        <dbReference type="EMBL" id="MBC8519836.1"/>
    </source>
</evidence>
<feature type="domain" description="Disulphide bond isomerase DsbC/G N-terminal" evidence="8">
    <location>
        <begin position="30"/>
        <end position="93"/>
    </location>
</feature>
<comment type="caution">
    <text evidence="10">The sequence shown here is derived from an EMBL/GenBank/DDBJ whole genome shotgun (WGS) entry which is preliminary data.</text>
</comment>
<keyword evidence="3 7" id="KW-0732">Signal</keyword>
<evidence type="ECO:0000256" key="6">
    <source>
        <dbReference type="ARBA" id="ARBA00023284"/>
    </source>
</evidence>